<dbReference type="EMBL" id="JAGPNK010000017">
    <property type="protein sequence ID" value="KAH7305980.1"/>
    <property type="molecule type" value="Genomic_DNA"/>
</dbReference>
<name>A0A8K0SEM9_9HYPO</name>
<protein>
    <submittedName>
        <fullName evidence="1">Uncharacterized protein</fullName>
    </submittedName>
</protein>
<sequence length="145" mass="16139">MRELHAFLLGFFTCFGPPDFQPSTSVARLFERQLLVRILCSPAIHLFPCRLLLLLLSTRCVATATAHSSWSCRVRLTDLAVGHPKANTTDSTHFYLANRSLGGRPAPDCAVDRNGWPELVAPWPSINPVVRPYLAIRFPVSVLLD</sequence>
<dbReference type="AlphaFoldDB" id="A0A8K0SEM9"/>
<comment type="caution">
    <text evidence="1">The sequence shown here is derived from an EMBL/GenBank/DDBJ whole genome shotgun (WGS) entry which is preliminary data.</text>
</comment>
<gene>
    <name evidence="1" type="ORF">B0I35DRAFT_111036</name>
</gene>
<accession>A0A8K0SEM9</accession>
<keyword evidence="2" id="KW-1185">Reference proteome</keyword>
<dbReference type="Proteomes" id="UP000813444">
    <property type="component" value="Unassembled WGS sequence"/>
</dbReference>
<proteinExistence type="predicted"/>
<reference evidence="1" key="1">
    <citation type="journal article" date="2021" name="Nat. Commun.">
        <title>Genetic determinants of endophytism in the Arabidopsis root mycobiome.</title>
        <authorList>
            <person name="Mesny F."/>
            <person name="Miyauchi S."/>
            <person name="Thiergart T."/>
            <person name="Pickel B."/>
            <person name="Atanasova L."/>
            <person name="Karlsson M."/>
            <person name="Huettel B."/>
            <person name="Barry K.W."/>
            <person name="Haridas S."/>
            <person name="Chen C."/>
            <person name="Bauer D."/>
            <person name="Andreopoulos W."/>
            <person name="Pangilinan J."/>
            <person name="LaButti K."/>
            <person name="Riley R."/>
            <person name="Lipzen A."/>
            <person name="Clum A."/>
            <person name="Drula E."/>
            <person name="Henrissat B."/>
            <person name="Kohler A."/>
            <person name="Grigoriev I.V."/>
            <person name="Martin F.M."/>
            <person name="Hacquard S."/>
        </authorList>
    </citation>
    <scope>NUCLEOTIDE SEQUENCE</scope>
    <source>
        <strain evidence="1">MPI-CAGE-CH-0235</strain>
    </source>
</reference>
<evidence type="ECO:0000313" key="1">
    <source>
        <dbReference type="EMBL" id="KAH7305980.1"/>
    </source>
</evidence>
<evidence type="ECO:0000313" key="2">
    <source>
        <dbReference type="Proteomes" id="UP000813444"/>
    </source>
</evidence>
<organism evidence="1 2">
    <name type="scientific">Stachybotrys elegans</name>
    <dbReference type="NCBI Taxonomy" id="80388"/>
    <lineage>
        <taxon>Eukaryota</taxon>
        <taxon>Fungi</taxon>
        <taxon>Dikarya</taxon>
        <taxon>Ascomycota</taxon>
        <taxon>Pezizomycotina</taxon>
        <taxon>Sordariomycetes</taxon>
        <taxon>Hypocreomycetidae</taxon>
        <taxon>Hypocreales</taxon>
        <taxon>Stachybotryaceae</taxon>
        <taxon>Stachybotrys</taxon>
    </lineage>
</organism>